<dbReference type="RefSeq" id="WP_208197618.1">
    <property type="nucleotide sequence ID" value="NZ_CP076023.1"/>
</dbReference>
<keyword evidence="2" id="KW-1185">Reference proteome</keyword>
<name>A0ABX8GQ10_9CELL</name>
<dbReference type="SUPFAM" id="SSF63411">
    <property type="entry name" value="LuxS/MPP-like metallohydrolase"/>
    <property type="match status" value="1"/>
</dbReference>
<evidence type="ECO:0000313" key="2">
    <source>
        <dbReference type="Proteomes" id="UP000679335"/>
    </source>
</evidence>
<dbReference type="InterPro" id="IPR011249">
    <property type="entry name" value="Metalloenz_LuxS/M16"/>
</dbReference>
<protein>
    <recommendedName>
        <fullName evidence="3">Insulinase family protein</fullName>
    </recommendedName>
</protein>
<gene>
    <name evidence="1" type="ORF">KKR89_07170</name>
</gene>
<proteinExistence type="predicted"/>
<evidence type="ECO:0008006" key="3">
    <source>
        <dbReference type="Google" id="ProtNLM"/>
    </source>
</evidence>
<organism evidence="1 2">
    <name type="scientific">Cellulomonas dongxiuzhuiae</name>
    <dbReference type="NCBI Taxonomy" id="2819979"/>
    <lineage>
        <taxon>Bacteria</taxon>
        <taxon>Bacillati</taxon>
        <taxon>Actinomycetota</taxon>
        <taxon>Actinomycetes</taxon>
        <taxon>Micrococcales</taxon>
        <taxon>Cellulomonadaceae</taxon>
        <taxon>Cellulomonas</taxon>
    </lineage>
</organism>
<dbReference type="Proteomes" id="UP000679335">
    <property type="component" value="Chromosome"/>
</dbReference>
<reference evidence="1 2" key="1">
    <citation type="submission" date="2021-05" db="EMBL/GenBank/DDBJ databases">
        <title>Novel species in genus Cellulomonas.</title>
        <authorList>
            <person name="Zhang G."/>
        </authorList>
    </citation>
    <scope>NUCLEOTIDE SEQUENCE [LARGE SCALE GENOMIC DNA]</scope>
    <source>
        <strain evidence="2">zg-ZUI157</strain>
    </source>
</reference>
<evidence type="ECO:0000313" key="1">
    <source>
        <dbReference type="EMBL" id="QWC17344.1"/>
    </source>
</evidence>
<sequence length="530" mass="56273">MTDTVTLSTPLGRTTTAGIPTLWCDLPGDYTAALVVGLGARDLTPRTAGLHHLVEHVVMSRVGHVTVEHNAASGPDSMSFWATGDPPRVHDFLHRVAAAATSLHDITDADLRVDRATVLAEVGLSGLYAGIGPLAARWGAAGLGLADLGHAPLLALDASDVRGFAARAFVTGACRLALTRPPLADLDPQLPVGLPVRGEHPPALALPTPGIAYTDDAQVTVSFLVGLPPEHRHLVGSVIRETLLRRLRRASGSVYGVDIATFQVDATTSSWTFTSDPPTPAVARDVLRETVRALHLLASDGPETDVLDHVREALAADGTLVDARRDWLLAAAESEARGLPAPSRVEEIPVIDATEVRDAVAGLLPSMLVTVPRHLVDDLDAFEHLEEELALEARVPWRSYADMSRREIMIDLAGGGARTGLASALVASTGTFHKGRFFGPQRGVEICLGPRQLVLVQMGVKVQVEDVVLMGDDDDGDIELVTRTGASVVINPRHFRRAARPWARFVAALPPDVVRSKRGADALSAVSGVD</sequence>
<accession>A0ABX8GQ10</accession>
<dbReference type="EMBL" id="CP076023">
    <property type="protein sequence ID" value="QWC17344.1"/>
    <property type="molecule type" value="Genomic_DNA"/>
</dbReference>